<dbReference type="GO" id="GO:0016491">
    <property type="term" value="F:oxidoreductase activity"/>
    <property type="evidence" value="ECO:0007669"/>
    <property type="project" value="UniProtKB-KW"/>
</dbReference>
<dbReference type="EMBL" id="VXMH01000023">
    <property type="protein sequence ID" value="MYC94317.1"/>
    <property type="molecule type" value="Genomic_DNA"/>
</dbReference>
<dbReference type="InterPro" id="IPR050523">
    <property type="entry name" value="AKR_Detox_Biosynth"/>
</dbReference>
<evidence type="ECO:0000256" key="1">
    <source>
        <dbReference type="ARBA" id="ARBA00006515"/>
    </source>
</evidence>
<dbReference type="PANTHER" id="PTHR43364">
    <property type="entry name" value="NADH-SPECIFIC METHYLGLYOXAL REDUCTASE-RELATED"/>
    <property type="match status" value="1"/>
</dbReference>
<feature type="domain" description="NADP-dependent oxidoreductase" evidence="4">
    <location>
        <begin position="15"/>
        <end position="314"/>
    </location>
</feature>
<dbReference type="AlphaFoldDB" id="A0A6B1D4W8"/>
<name>A0A6B1D4W8_9CHLR</name>
<gene>
    <name evidence="5" type="ORF">F4X14_05040</name>
</gene>
<dbReference type="GO" id="GO:0005829">
    <property type="term" value="C:cytosol"/>
    <property type="evidence" value="ECO:0007669"/>
    <property type="project" value="TreeGrafter"/>
</dbReference>
<keyword evidence="2" id="KW-0521">NADP</keyword>
<evidence type="ECO:0000259" key="4">
    <source>
        <dbReference type="Pfam" id="PF00248"/>
    </source>
</evidence>
<dbReference type="PRINTS" id="PR01577">
    <property type="entry name" value="KCNABCHANNEL"/>
</dbReference>
<dbReference type="Gene3D" id="3.20.20.100">
    <property type="entry name" value="NADP-dependent oxidoreductase domain"/>
    <property type="match status" value="1"/>
</dbReference>
<dbReference type="Pfam" id="PF00248">
    <property type="entry name" value="Aldo_ket_red"/>
    <property type="match status" value="1"/>
</dbReference>
<dbReference type="PANTHER" id="PTHR43364:SF4">
    <property type="entry name" value="NAD(P)-LINKED OXIDOREDUCTASE SUPERFAMILY PROTEIN"/>
    <property type="match status" value="1"/>
</dbReference>
<dbReference type="SUPFAM" id="SSF51430">
    <property type="entry name" value="NAD(P)-linked oxidoreductase"/>
    <property type="match status" value="1"/>
</dbReference>
<dbReference type="InterPro" id="IPR005399">
    <property type="entry name" value="K_chnl_volt-dep_bsu_KCNAB-rel"/>
</dbReference>
<dbReference type="InterPro" id="IPR023210">
    <property type="entry name" value="NADP_OxRdtase_dom"/>
</dbReference>
<organism evidence="5">
    <name type="scientific">Caldilineaceae bacterium SB0661_bin_32</name>
    <dbReference type="NCBI Taxonomy" id="2605255"/>
    <lineage>
        <taxon>Bacteria</taxon>
        <taxon>Bacillati</taxon>
        <taxon>Chloroflexota</taxon>
        <taxon>Caldilineae</taxon>
        <taxon>Caldilineales</taxon>
        <taxon>Caldilineaceae</taxon>
    </lineage>
</organism>
<evidence type="ECO:0000256" key="3">
    <source>
        <dbReference type="ARBA" id="ARBA00023002"/>
    </source>
</evidence>
<comment type="similarity">
    <text evidence="1">Belongs to the shaker potassium channel beta subunit family.</text>
</comment>
<comment type="caution">
    <text evidence="5">The sequence shown here is derived from an EMBL/GenBank/DDBJ whole genome shotgun (WGS) entry which is preliminary data.</text>
</comment>
<dbReference type="FunFam" id="3.20.20.100:FF:000004">
    <property type="entry name" value="Oxidoreductase, aldo/keto reductase"/>
    <property type="match status" value="1"/>
</dbReference>
<keyword evidence="3" id="KW-0560">Oxidoreductase</keyword>
<accession>A0A6B1D4W8</accession>
<sequence length="338" mass="37640">MEYRNFGRTGMKVSPLCLGCWNFGQRTTPEDSYAIVDRALDAGLNFLDTANVYSRGRSEEITGEALKRNGSRSRIVLATKFHGKMNDEDPNAAGSSRRHIIEQCEASLRRLQTDYIDIYQIHRPRPDTAIDETLRALDDLVRDGKVRYLGSSTFAAWQVVESLWVAKELGLNRFVSEQPPYHILDRRIERGIVPMALTYGIGLIPWSPLAGGLLTGKYTRGGVAPEGTRYAGPEDVPPQFRRLNETVYDVNEGLLPLAEAKGCTVSQLALAWCMHQPGITSPILGPRTMGHLVDNLGALDVSVTDEDRRRIDELVPPGRMVSPFYEADFGPSLHRSLV</sequence>
<dbReference type="CDD" id="cd19087">
    <property type="entry name" value="AKR_AKR12A1_B1_C1"/>
    <property type="match status" value="1"/>
</dbReference>
<dbReference type="InterPro" id="IPR036812">
    <property type="entry name" value="NAD(P)_OxRdtase_dom_sf"/>
</dbReference>
<protein>
    <submittedName>
        <fullName evidence="5">Aldo/keto reductase</fullName>
    </submittedName>
</protein>
<evidence type="ECO:0000256" key="2">
    <source>
        <dbReference type="ARBA" id="ARBA00022857"/>
    </source>
</evidence>
<proteinExistence type="inferred from homology"/>
<evidence type="ECO:0000313" key="5">
    <source>
        <dbReference type="EMBL" id="MYC94317.1"/>
    </source>
</evidence>
<reference evidence="5" key="1">
    <citation type="submission" date="2019-09" db="EMBL/GenBank/DDBJ databases">
        <title>Characterisation of the sponge microbiome using genome-centric metagenomics.</title>
        <authorList>
            <person name="Engelberts J.P."/>
            <person name="Robbins S.J."/>
            <person name="De Goeij J.M."/>
            <person name="Aranda M."/>
            <person name="Bell S.C."/>
            <person name="Webster N.S."/>
        </authorList>
    </citation>
    <scope>NUCLEOTIDE SEQUENCE</scope>
    <source>
        <strain evidence="5">SB0661_bin_32</strain>
    </source>
</reference>